<proteinExistence type="predicted"/>
<evidence type="ECO:0008006" key="8">
    <source>
        <dbReference type="Google" id="ProtNLM"/>
    </source>
</evidence>
<dbReference type="SUPFAM" id="SSF81631">
    <property type="entry name" value="PAP/OAS1 substrate-binding domain"/>
    <property type="match status" value="1"/>
</dbReference>
<dbReference type="Pfam" id="PF03828">
    <property type="entry name" value="PAP_assoc"/>
    <property type="match status" value="1"/>
</dbReference>
<evidence type="ECO:0000256" key="1">
    <source>
        <dbReference type="ARBA" id="ARBA00022723"/>
    </source>
</evidence>
<dbReference type="EMBL" id="JAPFFF010000014">
    <property type="protein sequence ID" value="KAK8871031.1"/>
    <property type="molecule type" value="Genomic_DNA"/>
</dbReference>
<dbReference type="SUPFAM" id="SSF81301">
    <property type="entry name" value="Nucleotidyltransferase"/>
    <property type="match status" value="1"/>
</dbReference>
<evidence type="ECO:0000256" key="2">
    <source>
        <dbReference type="ARBA" id="ARBA00022842"/>
    </source>
</evidence>
<dbReference type="PANTHER" id="PTHR23092">
    <property type="entry name" value="POLY(A) RNA POLYMERASE"/>
    <property type="match status" value="1"/>
</dbReference>
<dbReference type="InterPro" id="IPR002058">
    <property type="entry name" value="PAP_assoc"/>
</dbReference>
<protein>
    <recommendedName>
        <fullName evidence="8">PAP/25A associated domain containing protein</fullName>
    </recommendedName>
</protein>
<keyword evidence="1" id="KW-0479">Metal-binding</keyword>
<dbReference type="InterPro" id="IPR054708">
    <property type="entry name" value="MTPAP-like_central"/>
</dbReference>
<dbReference type="InterPro" id="IPR045862">
    <property type="entry name" value="Trf4-like"/>
</dbReference>
<gene>
    <name evidence="6" type="ORF">M9Y10_008944</name>
</gene>
<evidence type="ECO:0000259" key="5">
    <source>
        <dbReference type="Pfam" id="PF22600"/>
    </source>
</evidence>
<evidence type="ECO:0000313" key="6">
    <source>
        <dbReference type="EMBL" id="KAK8871031.1"/>
    </source>
</evidence>
<dbReference type="Gene3D" id="1.10.1410.10">
    <property type="match status" value="1"/>
</dbReference>
<evidence type="ECO:0000313" key="7">
    <source>
        <dbReference type="Proteomes" id="UP001470230"/>
    </source>
</evidence>
<keyword evidence="7" id="KW-1185">Reference proteome</keyword>
<evidence type="ECO:0000256" key="3">
    <source>
        <dbReference type="SAM" id="MobiDB-lite"/>
    </source>
</evidence>
<dbReference type="Proteomes" id="UP001470230">
    <property type="component" value="Unassembled WGS sequence"/>
</dbReference>
<feature type="compositionally biased region" description="Basic and acidic residues" evidence="3">
    <location>
        <begin position="370"/>
        <end position="379"/>
    </location>
</feature>
<evidence type="ECO:0000259" key="4">
    <source>
        <dbReference type="Pfam" id="PF03828"/>
    </source>
</evidence>
<feature type="domain" description="PAP-associated" evidence="4">
    <location>
        <begin position="226"/>
        <end position="282"/>
    </location>
</feature>
<feature type="domain" description="Poly(A) RNA polymerase mitochondrial-like central palm" evidence="5">
    <location>
        <begin position="39"/>
        <end position="164"/>
    </location>
</feature>
<name>A0ABR2J0G6_9EUKA</name>
<dbReference type="InterPro" id="IPR043519">
    <property type="entry name" value="NT_sf"/>
</dbReference>
<accession>A0ABR2J0G6</accession>
<dbReference type="Gene3D" id="3.30.460.10">
    <property type="entry name" value="Beta Polymerase, domain 2"/>
    <property type="match status" value="1"/>
</dbReference>
<feature type="region of interest" description="Disordered" evidence="3">
    <location>
        <begin position="359"/>
        <end position="379"/>
    </location>
</feature>
<dbReference type="Pfam" id="PF22600">
    <property type="entry name" value="MTPAP-like_central"/>
    <property type="match status" value="1"/>
</dbReference>
<comment type="caution">
    <text evidence="6">The sequence shown here is derived from an EMBL/GenBank/DDBJ whole genome shotgun (WGS) entry which is preliminary data.</text>
</comment>
<sequence>MNGLFSFLREDSSIDEIYDVGPWAGEDTKYLEPDVNERLHHEILDIAKWLEPSEAERKTRLLVIKRFTNIIEKFYPESIVIPQGSSATDTFLPVSDIDLIVLNLPPDSEVTDTLRILTKLFLKSKMISNYKVIDHATVPIAKLTERPFGFSIDICASNINGALNIPRIRKLLNYHPLFKPILMFLKLFIYANQIDDPSSGGFGSNQIINIVLFSFQSRPDLADNAGRMILYLFDLFANKFNYILVGVSTVNDGRLFSKFKCDLITADCPQALVFEDPQFRNNFIGRRTSHSLTLTTICRTALHSIAVNDYVKCSAVTSFLPDINNLIERRCALERFGRLFDRSLYEFSRTTDEIPNFIPRGQHPLPPFMQREKESASYDPKKFMKLKEKKKQKNIQKKQQALMLQIKTLREREEKKNKNKKKQHFKQAQNRNPTPPRYRR</sequence>
<feature type="region of interest" description="Disordered" evidence="3">
    <location>
        <begin position="409"/>
        <end position="440"/>
    </location>
</feature>
<organism evidence="6 7">
    <name type="scientific">Tritrichomonas musculus</name>
    <dbReference type="NCBI Taxonomy" id="1915356"/>
    <lineage>
        <taxon>Eukaryota</taxon>
        <taxon>Metamonada</taxon>
        <taxon>Parabasalia</taxon>
        <taxon>Tritrichomonadida</taxon>
        <taxon>Tritrichomonadidae</taxon>
        <taxon>Tritrichomonas</taxon>
    </lineage>
</organism>
<keyword evidence="2" id="KW-0460">Magnesium</keyword>
<reference evidence="6 7" key="1">
    <citation type="submission" date="2024-04" db="EMBL/GenBank/DDBJ databases">
        <title>Tritrichomonas musculus Genome.</title>
        <authorList>
            <person name="Alves-Ferreira E."/>
            <person name="Grigg M."/>
            <person name="Lorenzi H."/>
            <person name="Galac M."/>
        </authorList>
    </citation>
    <scope>NUCLEOTIDE SEQUENCE [LARGE SCALE GENOMIC DNA]</scope>
    <source>
        <strain evidence="6 7">EAF2021</strain>
    </source>
</reference>
<dbReference type="CDD" id="cd05402">
    <property type="entry name" value="NT_PAP_TUTase"/>
    <property type="match status" value="1"/>
</dbReference>
<dbReference type="PANTHER" id="PTHR23092:SF15">
    <property type="entry name" value="INACTIVE NON-CANONICAL POLY(A) RNA POLYMERASE PROTEIN TRF4-2-RELATED"/>
    <property type="match status" value="1"/>
</dbReference>